<keyword evidence="8 14" id="KW-0808">Transferase</keyword>
<dbReference type="InterPro" id="IPR054728">
    <property type="entry name" value="RsmB-like_ferredoxin"/>
</dbReference>
<keyword evidence="9 14" id="KW-0949">S-adenosyl-L-methionine</keyword>
<proteinExistence type="inferred from homology"/>
<dbReference type="InterPro" id="IPR035926">
    <property type="entry name" value="NusB-like_sf"/>
</dbReference>
<feature type="active site" description="Nucleophile" evidence="14">
    <location>
        <position position="389"/>
    </location>
</feature>
<dbReference type="SUPFAM" id="SSF48013">
    <property type="entry name" value="NusB-like"/>
    <property type="match status" value="1"/>
</dbReference>
<feature type="binding site" evidence="14">
    <location>
        <position position="318"/>
    </location>
    <ligand>
        <name>S-adenosyl-L-methionine</name>
        <dbReference type="ChEBI" id="CHEBI:59789"/>
    </ligand>
</feature>
<evidence type="ECO:0000256" key="8">
    <source>
        <dbReference type="ARBA" id="ARBA00022679"/>
    </source>
</evidence>
<keyword evidence="17" id="KW-1185">Reference proteome</keyword>
<dbReference type="GO" id="GO:0008649">
    <property type="term" value="F:rRNA methyltransferase activity"/>
    <property type="evidence" value="ECO:0007669"/>
    <property type="project" value="InterPro"/>
</dbReference>
<feature type="binding site" evidence="14">
    <location>
        <position position="291"/>
    </location>
    <ligand>
        <name>S-adenosyl-L-methionine</name>
        <dbReference type="ChEBI" id="CHEBI:59789"/>
    </ligand>
</feature>
<evidence type="ECO:0000256" key="12">
    <source>
        <dbReference type="ARBA" id="ARBA00031088"/>
    </source>
</evidence>
<evidence type="ECO:0000256" key="1">
    <source>
        <dbReference type="ARBA" id="ARBA00002724"/>
    </source>
</evidence>
<dbReference type="Pfam" id="PF22458">
    <property type="entry name" value="RsmF-B_ferredox"/>
    <property type="match status" value="1"/>
</dbReference>
<keyword evidence="6" id="KW-0698">rRNA processing</keyword>
<dbReference type="PRINTS" id="PR02008">
    <property type="entry name" value="RCMTFAMILY"/>
</dbReference>
<feature type="binding site" evidence="14">
    <location>
        <begin position="267"/>
        <end position="273"/>
    </location>
    <ligand>
        <name>S-adenosyl-L-methionine</name>
        <dbReference type="ChEBI" id="CHEBI:59789"/>
    </ligand>
</feature>
<dbReference type="PANTHER" id="PTHR22807">
    <property type="entry name" value="NOP2 YEAST -RELATED NOL1/NOP2/FMU SUN DOMAIN-CONTAINING"/>
    <property type="match status" value="1"/>
</dbReference>
<reference evidence="16" key="1">
    <citation type="journal article" date="2014" name="Int. J. Syst. Evol. Microbiol.">
        <title>Complete genome sequence of Corynebacterium casei LMG S-19264T (=DSM 44701T), isolated from a smear-ripened cheese.</title>
        <authorList>
            <consortium name="US DOE Joint Genome Institute (JGI-PGF)"/>
            <person name="Walter F."/>
            <person name="Albersmeier A."/>
            <person name="Kalinowski J."/>
            <person name="Ruckert C."/>
        </authorList>
    </citation>
    <scope>NUCLEOTIDE SEQUENCE</scope>
    <source>
        <strain evidence="16">JCM 14719</strain>
    </source>
</reference>
<dbReference type="EC" id="2.1.1.176" evidence="4"/>
<dbReference type="CDD" id="cd02440">
    <property type="entry name" value="AdoMet_MTases"/>
    <property type="match status" value="1"/>
</dbReference>
<dbReference type="Gene3D" id="1.10.940.10">
    <property type="entry name" value="NusB-like"/>
    <property type="match status" value="1"/>
</dbReference>
<dbReference type="Proteomes" id="UP000637720">
    <property type="component" value="Unassembled WGS sequence"/>
</dbReference>
<comment type="subcellular location">
    <subcellularLocation>
        <location evidence="2">Cytoplasm</location>
    </subcellularLocation>
</comment>
<evidence type="ECO:0000256" key="13">
    <source>
        <dbReference type="ARBA" id="ARBA00047283"/>
    </source>
</evidence>
<dbReference type="PANTHER" id="PTHR22807:SF61">
    <property type="entry name" value="NOL1_NOP2_SUN FAMILY PROTEIN _ ANTITERMINATION NUSB DOMAIN-CONTAINING PROTEIN"/>
    <property type="match status" value="1"/>
</dbReference>
<dbReference type="InterPro" id="IPR049560">
    <property type="entry name" value="MeTrfase_RsmB-F_NOP2_cat"/>
</dbReference>
<dbReference type="FunFam" id="3.40.50.150:FF:000257">
    <property type="entry name" value="16S rRNA methyltransferase"/>
    <property type="match status" value="1"/>
</dbReference>
<feature type="domain" description="SAM-dependent MTase RsmB/NOP-type" evidence="15">
    <location>
        <begin position="176"/>
        <end position="455"/>
    </location>
</feature>
<gene>
    <name evidence="16" type="ORF">GCM10007043_02010</name>
</gene>
<dbReference type="InterPro" id="IPR029063">
    <property type="entry name" value="SAM-dependent_MTases_sf"/>
</dbReference>
<keyword evidence="10 14" id="KW-0694">RNA-binding</keyword>
<dbReference type="InterPro" id="IPR006027">
    <property type="entry name" value="NusB_RsmB_TIM44"/>
</dbReference>
<dbReference type="PROSITE" id="PS51686">
    <property type="entry name" value="SAM_MT_RSMB_NOP"/>
    <property type="match status" value="1"/>
</dbReference>
<dbReference type="AlphaFoldDB" id="A0A8J3B3J9"/>
<evidence type="ECO:0000256" key="4">
    <source>
        <dbReference type="ARBA" id="ARBA00012140"/>
    </source>
</evidence>
<dbReference type="RefSeq" id="WP_188816558.1">
    <property type="nucleotide sequence ID" value="NZ_BMOF01000002.1"/>
</dbReference>
<dbReference type="GO" id="GO:0003723">
    <property type="term" value="F:RNA binding"/>
    <property type="evidence" value="ECO:0007669"/>
    <property type="project" value="UniProtKB-UniRule"/>
</dbReference>
<dbReference type="GO" id="GO:0006355">
    <property type="term" value="P:regulation of DNA-templated transcription"/>
    <property type="evidence" value="ECO:0007669"/>
    <property type="project" value="InterPro"/>
</dbReference>
<evidence type="ECO:0000313" key="16">
    <source>
        <dbReference type="EMBL" id="GGJ91869.1"/>
    </source>
</evidence>
<dbReference type="NCBIfam" id="TIGR00563">
    <property type="entry name" value="rsmB"/>
    <property type="match status" value="1"/>
</dbReference>
<dbReference type="Gene3D" id="3.30.70.1170">
    <property type="entry name" value="Sun protein, domain 3"/>
    <property type="match status" value="1"/>
</dbReference>
<dbReference type="InterPro" id="IPR001678">
    <property type="entry name" value="MeTrfase_RsmB-F_NOP2_dom"/>
</dbReference>
<evidence type="ECO:0000256" key="6">
    <source>
        <dbReference type="ARBA" id="ARBA00022552"/>
    </source>
</evidence>
<keyword evidence="5" id="KW-0963">Cytoplasm</keyword>
<dbReference type="EMBL" id="BMOF01000002">
    <property type="protein sequence ID" value="GGJ91869.1"/>
    <property type="molecule type" value="Genomic_DNA"/>
</dbReference>
<organism evidence="16 17">
    <name type="scientific">Calditerricola satsumensis</name>
    <dbReference type="NCBI Taxonomy" id="373054"/>
    <lineage>
        <taxon>Bacteria</taxon>
        <taxon>Bacillati</taxon>
        <taxon>Bacillota</taxon>
        <taxon>Bacilli</taxon>
        <taxon>Bacillales</taxon>
        <taxon>Bacillaceae</taxon>
        <taxon>Calditerricola</taxon>
    </lineage>
</organism>
<sequence>MPIDAKAPTLTAREAALEALVAVEAQGAYSNLALHRVLPRTAPRDKALATELVYGTLKRQNTLDWALVRMLERPIEKLARWVKVLLRLSLYQLFYLERVPDHAVVHEAVEIAKRRGHKGIAALVNGVLRRAVREGKQLLVPPELPALTRKALELSHPEALIARWEAVYGPEETRAMCAANNAPAPVAVRVNRLKATREAAAARLAAEGWEAIPSRLSPDGLRLTGGPGNVARSTPYREGWITVQDESAMLAARLLDPAPGARVLDLCAAPGGKATHLAERMDDRGEVVAVDDHEHKLPLIAENAARLGLSIVRPVCADGREAGMRWPEAFDAVLLDAPCSGYGVIRRRPEIKWRKTAEDIDALVALQRELLEAAARALRPGGVLVYTTCTVEPRENGEQIRAFLADHPEMEPDPSGVAARLAAVADRIDPETGGVQILPHHFGSDGFYLARLRKRGDRH</sequence>
<dbReference type="GO" id="GO:0005737">
    <property type="term" value="C:cytoplasm"/>
    <property type="evidence" value="ECO:0007669"/>
    <property type="project" value="UniProtKB-SubCell"/>
</dbReference>
<keyword evidence="7 14" id="KW-0489">Methyltransferase</keyword>
<comment type="similarity">
    <text evidence="3 14">Belongs to the class I-like SAM-binding methyltransferase superfamily. RsmB/NOP family.</text>
</comment>
<dbReference type="InterPro" id="IPR004573">
    <property type="entry name" value="rRNA_ssu_MeTfrase_B"/>
</dbReference>
<dbReference type="Pfam" id="PF01189">
    <property type="entry name" value="Methyltr_RsmB-F"/>
    <property type="match status" value="1"/>
</dbReference>
<evidence type="ECO:0000256" key="10">
    <source>
        <dbReference type="ARBA" id="ARBA00022884"/>
    </source>
</evidence>
<dbReference type="PROSITE" id="PS01153">
    <property type="entry name" value="NOL1_NOP2_SUN"/>
    <property type="match status" value="1"/>
</dbReference>
<reference evidence="16" key="2">
    <citation type="submission" date="2020-09" db="EMBL/GenBank/DDBJ databases">
        <authorList>
            <person name="Sun Q."/>
            <person name="Ohkuma M."/>
        </authorList>
    </citation>
    <scope>NUCLEOTIDE SEQUENCE</scope>
    <source>
        <strain evidence="16">JCM 14719</strain>
    </source>
</reference>
<evidence type="ECO:0000256" key="14">
    <source>
        <dbReference type="PROSITE-ProRule" id="PRU01023"/>
    </source>
</evidence>
<evidence type="ECO:0000313" key="17">
    <source>
        <dbReference type="Proteomes" id="UP000637720"/>
    </source>
</evidence>
<dbReference type="Gene3D" id="3.40.50.150">
    <property type="entry name" value="Vaccinia Virus protein VP39"/>
    <property type="match status" value="1"/>
</dbReference>
<dbReference type="SUPFAM" id="SSF53335">
    <property type="entry name" value="S-adenosyl-L-methionine-dependent methyltransferases"/>
    <property type="match status" value="1"/>
</dbReference>
<name>A0A8J3B3J9_9BACI</name>
<comment type="caution">
    <text evidence="16">The sequence shown here is derived from an EMBL/GenBank/DDBJ whole genome shotgun (WGS) entry which is preliminary data.</text>
</comment>
<evidence type="ECO:0000256" key="7">
    <source>
        <dbReference type="ARBA" id="ARBA00022603"/>
    </source>
</evidence>
<accession>A0A8J3B3J9</accession>
<evidence type="ECO:0000256" key="2">
    <source>
        <dbReference type="ARBA" id="ARBA00004496"/>
    </source>
</evidence>
<dbReference type="InterPro" id="IPR018314">
    <property type="entry name" value="RsmB/NOL1/NOP2-like_CS"/>
</dbReference>
<dbReference type="Pfam" id="PF01029">
    <property type="entry name" value="NusB"/>
    <property type="match status" value="1"/>
</dbReference>
<evidence type="ECO:0000256" key="3">
    <source>
        <dbReference type="ARBA" id="ARBA00007494"/>
    </source>
</evidence>
<dbReference type="FunFam" id="1.10.940.10:FF:000006">
    <property type="entry name" value="16S rRNA (Cytosine(967)-C(5))-methyltransferase RsmB"/>
    <property type="match status" value="1"/>
</dbReference>
<evidence type="ECO:0000256" key="5">
    <source>
        <dbReference type="ARBA" id="ARBA00022490"/>
    </source>
</evidence>
<evidence type="ECO:0000259" key="15">
    <source>
        <dbReference type="PROSITE" id="PS51686"/>
    </source>
</evidence>
<comment type="catalytic activity">
    <reaction evidence="13">
        <text>cytidine(967) in 16S rRNA + S-adenosyl-L-methionine = 5-methylcytidine(967) in 16S rRNA + S-adenosyl-L-homocysteine + H(+)</text>
        <dbReference type="Rhea" id="RHEA:42748"/>
        <dbReference type="Rhea" id="RHEA-COMP:10219"/>
        <dbReference type="Rhea" id="RHEA-COMP:10220"/>
        <dbReference type="ChEBI" id="CHEBI:15378"/>
        <dbReference type="ChEBI" id="CHEBI:57856"/>
        <dbReference type="ChEBI" id="CHEBI:59789"/>
        <dbReference type="ChEBI" id="CHEBI:74483"/>
        <dbReference type="ChEBI" id="CHEBI:82748"/>
        <dbReference type="EC" id="2.1.1.176"/>
    </reaction>
</comment>
<evidence type="ECO:0000256" key="11">
    <source>
        <dbReference type="ARBA" id="ARBA00030399"/>
    </source>
</evidence>
<dbReference type="NCBIfam" id="NF011494">
    <property type="entry name" value="PRK14902.1"/>
    <property type="match status" value="1"/>
</dbReference>
<dbReference type="InterPro" id="IPR023267">
    <property type="entry name" value="RCMT"/>
</dbReference>
<evidence type="ECO:0000256" key="9">
    <source>
        <dbReference type="ARBA" id="ARBA00022691"/>
    </source>
</evidence>
<feature type="binding site" evidence="14">
    <location>
        <position position="336"/>
    </location>
    <ligand>
        <name>S-adenosyl-L-methionine</name>
        <dbReference type="ChEBI" id="CHEBI:59789"/>
    </ligand>
</feature>
<protein>
    <recommendedName>
        <fullName evidence="4">16S rRNA (cytosine(967)-C(5))-methyltransferase</fullName>
        <ecNumber evidence="4">2.1.1.176</ecNumber>
    </recommendedName>
    <alternativeName>
        <fullName evidence="11">16S rRNA m5C967 methyltransferase</fullName>
    </alternativeName>
    <alternativeName>
        <fullName evidence="12">rRNA (cytosine-C(5)-)-methyltransferase RsmB</fullName>
    </alternativeName>
</protein>
<comment type="function">
    <text evidence="1">Specifically methylates the cytosine at position 967 (m5C967) of 16S rRNA.</text>
</comment>